<organism evidence="3 4">
    <name type="scientific">Podospora appendiculata</name>
    <dbReference type="NCBI Taxonomy" id="314037"/>
    <lineage>
        <taxon>Eukaryota</taxon>
        <taxon>Fungi</taxon>
        <taxon>Dikarya</taxon>
        <taxon>Ascomycota</taxon>
        <taxon>Pezizomycotina</taxon>
        <taxon>Sordariomycetes</taxon>
        <taxon>Sordariomycetidae</taxon>
        <taxon>Sordariales</taxon>
        <taxon>Podosporaceae</taxon>
        <taxon>Podospora</taxon>
    </lineage>
</organism>
<dbReference type="InterPro" id="IPR036389">
    <property type="entry name" value="RNase_III_sf"/>
</dbReference>
<dbReference type="AlphaFoldDB" id="A0AAE0X6K5"/>
<feature type="compositionally biased region" description="Low complexity" evidence="1">
    <location>
        <begin position="31"/>
        <end position="42"/>
    </location>
</feature>
<sequence length="273" mass="30499">MALNPSRSAFSSTCKALRQCRASPAAVAGRSRPFSSSPASRSDAFEDLTWSYQQQQIQQHQQQEQQPRPRWSHTPAKMKGPGFSINIVKDPRRTIWKVNDNPELLDAMYNRLLGPNGENMLPEEVKWLAVTHKSFDQGRRGFNTRLAYFGRQVLALETTRSILVGPASSETVPADPHGREPFQHPALANIDKLSTRQPQDVIDKDKMAMLAVKLGLHNVLRWKPRLPENLEGSGLTVVLNTTIFAIIGAISLQHGAEVAQRVVRDKILKRLGA</sequence>
<evidence type="ECO:0000313" key="3">
    <source>
        <dbReference type="EMBL" id="KAK3686204.1"/>
    </source>
</evidence>
<evidence type="ECO:0000313" key="4">
    <source>
        <dbReference type="Proteomes" id="UP001270362"/>
    </source>
</evidence>
<dbReference type="Gene3D" id="1.10.1520.10">
    <property type="entry name" value="Ribonuclease III domain"/>
    <property type="match status" value="1"/>
</dbReference>
<accession>A0AAE0X6K5</accession>
<keyword evidence="4" id="KW-1185">Reference proteome</keyword>
<reference evidence="3" key="1">
    <citation type="journal article" date="2023" name="Mol. Phylogenet. Evol.">
        <title>Genome-scale phylogeny and comparative genomics of the fungal order Sordariales.</title>
        <authorList>
            <person name="Hensen N."/>
            <person name="Bonometti L."/>
            <person name="Westerberg I."/>
            <person name="Brannstrom I.O."/>
            <person name="Guillou S."/>
            <person name="Cros-Aarteil S."/>
            <person name="Calhoun S."/>
            <person name="Haridas S."/>
            <person name="Kuo A."/>
            <person name="Mondo S."/>
            <person name="Pangilinan J."/>
            <person name="Riley R."/>
            <person name="LaButti K."/>
            <person name="Andreopoulos B."/>
            <person name="Lipzen A."/>
            <person name="Chen C."/>
            <person name="Yan M."/>
            <person name="Daum C."/>
            <person name="Ng V."/>
            <person name="Clum A."/>
            <person name="Steindorff A."/>
            <person name="Ohm R.A."/>
            <person name="Martin F."/>
            <person name="Silar P."/>
            <person name="Natvig D.O."/>
            <person name="Lalanne C."/>
            <person name="Gautier V."/>
            <person name="Ament-Velasquez S.L."/>
            <person name="Kruys A."/>
            <person name="Hutchinson M.I."/>
            <person name="Powell A.J."/>
            <person name="Barry K."/>
            <person name="Miller A.N."/>
            <person name="Grigoriev I.V."/>
            <person name="Debuchy R."/>
            <person name="Gladieux P."/>
            <person name="Hiltunen Thoren M."/>
            <person name="Johannesson H."/>
        </authorList>
    </citation>
    <scope>NUCLEOTIDE SEQUENCE</scope>
    <source>
        <strain evidence="3">CBS 314.62</strain>
    </source>
</reference>
<feature type="domain" description="RNase III" evidence="2">
    <location>
        <begin position="123"/>
        <end position="271"/>
    </location>
</feature>
<dbReference type="GO" id="GO:0005762">
    <property type="term" value="C:mitochondrial large ribosomal subunit"/>
    <property type="evidence" value="ECO:0007669"/>
    <property type="project" value="InterPro"/>
</dbReference>
<evidence type="ECO:0000256" key="1">
    <source>
        <dbReference type="SAM" id="MobiDB-lite"/>
    </source>
</evidence>
<reference evidence="3" key="2">
    <citation type="submission" date="2023-06" db="EMBL/GenBank/DDBJ databases">
        <authorList>
            <consortium name="Lawrence Berkeley National Laboratory"/>
            <person name="Haridas S."/>
            <person name="Hensen N."/>
            <person name="Bonometti L."/>
            <person name="Westerberg I."/>
            <person name="Brannstrom I.O."/>
            <person name="Guillou S."/>
            <person name="Cros-Aarteil S."/>
            <person name="Calhoun S."/>
            <person name="Kuo A."/>
            <person name="Mondo S."/>
            <person name="Pangilinan J."/>
            <person name="Riley R."/>
            <person name="Labutti K."/>
            <person name="Andreopoulos B."/>
            <person name="Lipzen A."/>
            <person name="Chen C."/>
            <person name="Yanf M."/>
            <person name="Daum C."/>
            <person name="Ng V."/>
            <person name="Clum A."/>
            <person name="Steindorff A."/>
            <person name="Ohm R."/>
            <person name="Martin F."/>
            <person name="Silar P."/>
            <person name="Natvig D."/>
            <person name="Lalanne C."/>
            <person name="Gautier V."/>
            <person name="Ament-Velasquez S.L."/>
            <person name="Kruys A."/>
            <person name="Hutchinson M.I."/>
            <person name="Powell A.J."/>
            <person name="Barry K."/>
            <person name="Miller A.N."/>
            <person name="Grigoriev I.V."/>
            <person name="Debuchy R."/>
            <person name="Gladieux P."/>
            <person name="Thoren M.H."/>
            <person name="Johannesson H."/>
        </authorList>
    </citation>
    <scope>NUCLEOTIDE SEQUENCE</scope>
    <source>
        <strain evidence="3">CBS 314.62</strain>
    </source>
</reference>
<feature type="compositionally biased region" description="Low complexity" evidence="1">
    <location>
        <begin position="53"/>
        <end position="66"/>
    </location>
</feature>
<proteinExistence type="predicted"/>
<name>A0AAE0X6K5_9PEZI</name>
<feature type="region of interest" description="Disordered" evidence="1">
    <location>
        <begin position="53"/>
        <end position="84"/>
    </location>
</feature>
<dbReference type="Pfam" id="PF14622">
    <property type="entry name" value="Ribonucleas_3_3"/>
    <property type="match status" value="1"/>
</dbReference>
<feature type="region of interest" description="Disordered" evidence="1">
    <location>
        <begin position="23"/>
        <end position="42"/>
    </location>
</feature>
<dbReference type="PANTHER" id="PTHR28160:SF1">
    <property type="entry name" value="LARGE RIBOSOMAL SUBUNIT PROTEIN ML57"/>
    <property type="match status" value="1"/>
</dbReference>
<dbReference type="InterPro" id="IPR040030">
    <property type="entry name" value="Ribosomal_mL57"/>
</dbReference>
<dbReference type="GO" id="GO:0006396">
    <property type="term" value="P:RNA processing"/>
    <property type="evidence" value="ECO:0007669"/>
    <property type="project" value="InterPro"/>
</dbReference>
<dbReference type="GO" id="GO:0003735">
    <property type="term" value="F:structural constituent of ribosome"/>
    <property type="evidence" value="ECO:0007669"/>
    <property type="project" value="InterPro"/>
</dbReference>
<dbReference type="GO" id="GO:0032543">
    <property type="term" value="P:mitochondrial translation"/>
    <property type="evidence" value="ECO:0007669"/>
    <property type="project" value="InterPro"/>
</dbReference>
<dbReference type="GO" id="GO:0004525">
    <property type="term" value="F:ribonuclease III activity"/>
    <property type="evidence" value="ECO:0007669"/>
    <property type="project" value="InterPro"/>
</dbReference>
<dbReference type="InterPro" id="IPR000999">
    <property type="entry name" value="RNase_III_dom"/>
</dbReference>
<dbReference type="CDD" id="cd00593">
    <property type="entry name" value="RIBOc"/>
    <property type="match status" value="1"/>
</dbReference>
<protein>
    <submittedName>
        <fullName evidence="3">Ribonuclease-III-like-domain-containing protein</fullName>
    </submittedName>
</protein>
<comment type="caution">
    <text evidence="3">The sequence shown here is derived from an EMBL/GenBank/DDBJ whole genome shotgun (WGS) entry which is preliminary data.</text>
</comment>
<dbReference type="PANTHER" id="PTHR28160">
    <property type="entry name" value="54S RIBOSOMAL PROTEIN L15, MITOCHONDRIAL"/>
    <property type="match status" value="1"/>
</dbReference>
<dbReference type="SUPFAM" id="SSF69065">
    <property type="entry name" value="RNase III domain-like"/>
    <property type="match status" value="1"/>
</dbReference>
<dbReference type="FunFam" id="1.10.1520.10:FF:000018">
    <property type="entry name" value="RNase III domain protein"/>
    <property type="match status" value="1"/>
</dbReference>
<dbReference type="Proteomes" id="UP001270362">
    <property type="component" value="Unassembled WGS sequence"/>
</dbReference>
<dbReference type="EMBL" id="JAULSO010000003">
    <property type="protein sequence ID" value="KAK3686204.1"/>
    <property type="molecule type" value="Genomic_DNA"/>
</dbReference>
<evidence type="ECO:0000259" key="2">
    <source>
        <dbReference type="Pfam" id="PF14622"/>
    </source>
</evidence>
<gene>
    <name evidence="3" type="ORF">B0T22DRAFT_242576</name>
</gene>